<dbReference type="InterPro" id="IPR024953">
    <property type="entry name" value="PP_kinase_middle"/>
</dbReference>
<dbReference type="EMBL" id="JACHHK010000003">
    <property type="protein sequence ID" value="MBB5182802.1"/>
    <property type="molecule type" value="Genomic_DNA"/>
</dbReference>
<organism evidence="5 6">
    <name type="scientific">Catenisphaera adipataccumulans</name>
    <dbReference type="NCBI Taxonomy" id="700500"/>
    <lineage>
        <taxon>Bacteria</taxon>
        <taxon>Bacillati</taxon>
        <taxon>Bacillota</taxon>
        <taxon>Erysipelotrichia</taxon>
        <taxon>Erysipelotrichales</taxon>
        <taxon>Erysipelotrichaceae</taxon>
        <taxon>Catenisphaera</taxon>
    </lineage>
</organism>
<dbReference type="InterPro" id="IPR025200">
    <property type="entry name" value="PPK_C_dom2"/>
</dbReference>
<dbReference type="InterPro" id="IPR036830">
    <property type="entry name" value="PP_kinase_middle_dom_sf"/>
</dbReference>
<keyword evidence="1 5" id="KW-0808">Transferase</keyword>
<dbReference type="SUPFAM" id="SSF143724">
    <property type="entry name" value="PHP14-like"/>
    <property type="match status" value="1"/>
</dbReference>
<evidence type="ECO:0000256" key="1">
    <source>
        <dbReference type="RuleBase" id="RU003800"/>
    </source>
</evidence>
<dbReference type="CDD" id="cd09169">
    <property type="entry name" value="PLDc_PPK1_C2_unchar"/>
    <property type="match status" value="1"/>
</dbReference>
<dbReference type="InterPro" id="IPR041108">
    <property type="entry name" value="PP_kinase_C_1"/>
</dbReference>
<dbReference type="Pfam" id="PF02503">
    <property type="entry name" value="PP_kinase"/>
    <property type="match status" value="1"/>
</dbReference>
<dbReference type="PANTHER" id="PTHR30218">
    <property type="entry name" value="POLYPHOSPHATE KINASE"/>
    <property type="match status" value="1"/>
</dbReference>
<comment type="function">
    <text evidence="1">Catalyzes the reversible transfer of the terminal phosphate of ATP to form a long-chain polyphosphate (polyP).</text>
</comment>
<protein>
    <recommendedName>
        <fullName evidence="1">Polyphosphate kinase</fullName>
        <ecNumber evidence="1">2.7.4.1</ecNumber>
    </recommendedName>
</protein>
<evidence type="ECO:0000259" key="3">
    <source>
        <dbReference type="Pfam" id="PF13090"/>
    </source>
</evidence>
<keyword evidence="5" id="KW-0418">Kinase</keyword>
<comment type="caution">
    <text evidence="5">The sequence shown here is derived from an EMBL/GenBank/DDBJ whole genome shotgun (WGS) entry which is preliminary data.</text>
</comment>
<dbReference type="NCBIfam" id="TIGR03705">
    <property type="entry name" value="poly_P_kin"/>
    <property type="match status" value="1"/>
</dbReference>
<feature type="domain" description="Polyphosphate kinase C-terminal" evidence="3">
    <location>
        <begin position="452"/>
        <end position="618"/>
    </location>
</feature>
<dbReference type="PANTHER" id="PTHR30218:SF0">
    <property type="entry name" value="POLYPHOSPHATE KINASE"/>
    <property type="match status" value="1"/>
</dbReference>
<reference evidence="5 6" key="1">
    <citation type="submission" date="2020-08" db="EMBL/GenBank/DDBJ databases">
        <title>Genomic Encyclopedia of Type Strains, Phase IV (KMG-IV): sequencing the most valuable type-strain genomes for metagenomic binning, comparative biology and taxonomic classification.</title>
        <authorList>
            <person name="Goeker M."/>
        </authorList>
    </citation>
    <scope>NUCLEOTIDE SEQUENCE [LARGE SCALE GENOMIC DNA]</scope>
    <source>
        <strain evidence="5 6">DSM 25799</strain>
    </source>
</reference>
<dbReference type="AlphaFoldDB" id="A0A7W8CWB2"/>
<proteinExistence type="inferred from homology"/>
<dbReference type="InterPro" id="IPR003414">
    <property type="entry name" value="PP_kinase"/>
</dbReference>
<evidence type="ECO:0000259" key="4">
    <source>
        <dbReference type="Pfam" id="PF17941"/>
    </source>
</evidence>
<sequence length="653" mass="76003">MVRCGSLYDLSLVDPENHDKRSGMTPAEQLNAIFKQVDKLCPVKDDVLKNINETLVSLHMARIENKQLTKKQQKFVRHYFDTQIYSMLSPQVIDNRHPFPHLMNKAQYIIVRLKEGKNDMQFGIIPVPDFLDRIIYLPEAQGDYVLLEHVIYHQVERIFSEDNIVSKSIIRVTRNADINLNEKEIDEDEDYREYMKKILKKRDRLAPIRLEYYRTMDDETTAFLCEKLNLKPNQVFCSKSPMEMDYFFDLIDQAPNVLTKPLLYKPFEPQKKCSLDLDRPLIPQLLQHDELLFYPYQSIDIFLDLLMEAAHDKNVLSIKITIYRLAKNSRIVNALVEAAENGKEVIVLMELRARFDEKHNIQEAQILEEAGCKILYGFEDLKVHSKVMQFTVKTRKQIRTITQIGTGNYNEKTSKQYTDISYITGREDIGADGTAFFRNLLMSNLEGQYDHLLVSPFQLKEAVMKMMDEQIEKASSGQQAKIYLKMNSITDVDLINKIQEASSAGVEIRMVVRGICCILPGVPGYAENLHIISIVGRYLEHSRIYAFGNDDDMKVYISSADFMTRNTEKRVEVACPIYDEKLKKRVLEYFKLQLRDNIKARQMQSDGTYKAIETMDAPLDSQNECMRLAEEMHPKKSKEHHVFRAIASHFRRN</sequence>
<evidence type="ECO:0000313" key="5">
    <source>
        <dbReference type="EMBL" id="MBB5182802.1"/>
    </source>
</evidence>
<evidence type="ECO:0000259" key="2">
    <source>
        <dbReference type="Pfam" id="PF02503"/>
    </source>
</evidence>
<gene>
    <name evidence="5" type="ORF">HNQ47_000822</name>
</gene>
<keyword evidence="6" id="KW-1185">Reference proteome</keyword>
<accession>A0A7W8CWB2</accession>
<dbReference type="Gene3D" id="3.30.1840.10">
    <property type="entry name" value="Polyphosphate kinase middle domain"/>
    <property type="match status" value="1"/>
</dbReference>
<feature type="domain" description="Polyphosphate kinase C-terminal" evidence="4">
    <location>
        <begin position="284"/>
        <end position="441"/>
    </location>
</feature>
<dbReference type="GO" id="GO:0009358">
    <property type="term" value="C:polyphosphate kinase complex"/>
    <property type="evidence" value="ECO:0007669"/>
    <property type="project" value="InterPro"/>
</dbReference>
<name>A0A7W8CWB2_9FIRM</name>
<comment type="similarity">
    <text evidence="1">Belongs to the polyphosphate kinase 1 (PPK1) family.</text>
</comment>
<dbReference type="EC" id="2.7.4.1" evidence="1"/>
<dbReference type="Gene3D" id="3.30.870.10">
    <property type="entry name" value="Endonuclease Chain A"/>
    <property type="match status" value="2"/>
</dbReference>
<dbReference type="Pfam" id="PF13090">
    <property type="entry name" value="PP_kinase_C"/>
    <property type="match status" value="1"/>
</dbReference>
<feature type="domain" description="Polyphosphate kinase middle" evidence="2">
    <location>
        <begin position="71"/>
        <end position="250"/>
    </location>
</feature>
<dbReference type="Pfam" id="PF17941">
    <property type="entry name" value="PP_kinase_C_1"/>
    <property type="match status" value="1"/>
</dbReference>
<keyword evidence="1" id="KW-0597">Phosphoprotein</keyword>
<dbReference type="GO" id="GO:0006799">
    <property type="term" value="P:polyphosphate biosynthetic process"/>
    <property type="evidence" value="ECO:0007669"/>
    <property type="project" value="InterPro"/>
</dbReference>
<dbReference type="Proteomes" id="UP000539953">
    <property type="component" value="Unassembled WGS sequence"/>
</dbReference>
<evidence type="ECO:0000313" key="6">
    <source>
        <dbReference type="Proteomes" id="UP000539953"/>
    </source>
</evidence>
<dbReference type="PIRSF" id="PIRSF015589">
    <property type="entry name" value="PP_kinase"/>
    <property type="match status" value="1"/>
</dbReference>
<dbReference type="GO" id="GO:0008976">
    <property type="term" value="F:polyphosphate kinase activity"/>
    <property type="evidence" value="ECO:0007669"/>
    <property type="project" value="UniProtKB-EC"/>
</dbReference>
<comment type="PTM">
    <text evidence="1">An intermediate of this reaction is the autophosphorylated ppk in which a phosphate is covalently linked to a histidine residue through a N-P bond.</text>
</comment>
<comment type="catalytic activity">
    <reaction evidence="1">
        <text>[phosphate](n) + ATP = [phosphate](n+1) + ADP</text>
        <dbReference type="Rhea" id="RHEA:19573"/>
        <dbReference type="Rhea" id="RHEA-COMP:9859"/>
        <dbReference type="Rhea" id="RHEA-COMP:14280"/>
        <dbReference type="ChEBI" id="CHEBI:16838"/>
        <dbReference type="ChEBI" id="CHEBI:30616"/>
        <dbReference type="ChEBI" id="CHEBI:456216"/>
        <dbReference type="EC" id="2.7.4.1"/>
    </reaction>
</comment>
<dbReference type="SUPFAM" id="SSF56024">
    <property type="entry name" value="Phospholipase D/nuclease"/>
    <property type="match status" value="2"/>
</dbReference>